<feature type="DNA-binding region" description="H-T-H motif" evidence="2">
    <location>
        <begin position="29"/>
        <end position="48"/>
    </location>
</feature>
<dbReference type="InterPro" id="IPR009057">
    <property type="entry name" value="Homeodomain-like_sf"/>
</dbReference>
<sequence length="205" mass="22040">MDPRIARTRRSLQQALLALAREEALDAISVADIAARAGVHRSSFYQHYADKETLLADAIDAAVDEAAERSLATELARDAAVAPDEQQILRTLQVFLEHASDNAALFRRVLGPHGSALATARMRERIEAIVREGVEHARSGGSVPGSPVPIDLEVAAVSGAAISAVGVWLHMRPRPSTTQAAAWIWTLLSTSLIPRAVETATFDVH</sequence>
<name>A0ABN3AYE1_9MICO</name>
<dbReference type="PROSITE" id="PS50977">
    <property type="entry name" value="HTH_TETR_2"/>
    <property type="match status" value="1"/>
</dbReference>
<dbReference type="PANTHER" id="PTHR43479:SF7">
    <property type="entry name" value="TETR-FAMILY TRANSCRIPTIONAL REGULATOR"/>
    <property type="match status" value="1"/>
</dbReference>
<accession>A0ABN3AYE1</accession>
<evidence type="ECO:0000256" key="2">
    <source>
        <dbReference type="PROSITE-ProRule" id="PRU00335"/>
    </source>
</evidence>
<proteinExistence type="predicted"/>
<evidence type="ECO:0000313" key="4">
    <source>
        <dbReference type="EMBL" id="GAA2176384.1"/>
    </source>
</evidence>
<dbReference type="InterPro" id="IPR001647">
    <property type="entry name" value="HTH_TetR"/>
</dbReference>
<reference evidence="4 5" key="1">
    <citation type="journal article" date="2019" name="Int. J. Syst. Evol. Microbiol.">
        <title>The Global Catalogue of Microorganisms (GCM) 10K type strain sequencing project: providing services to taxonomists for standard genome sequencing and annotation.</title>
        <authorList>
            <consortium name="The Broad Institute Genomics Platform"/>
            <consortium name="The Broad Institute Genome Sequencing Center for Infectious Disease"/>
            <person name="Wu L."/>
            <person name="Ma J."/>
        </authorList>
    </citation>
    <scope>NUCLEOTIDE SEQUENCE [LARGE SCALE GENOMIC DNA]</scope>
    <source>
        <strain evidence="4 5">JCM 16026</strain>
    </source>
</reference>
<keyword evidence="5" id="KW-1185">Reference proteome</keyword>
<keyword evidence="1 2" id="KW-0238">DNA-binding</keyword>
<organism evidence="4 5">
    <name type="scientific">Agrococcus versicolor</name>
    <dbReference type="NCBI Taxonomy" id="501482"/>
    <lineage>
        <taxon>Bacteria</taxon>
        <taxon>Bacillati</taxon>
        <taxon>Actinomycetota</taxon>
        <taxon>Actinomycetes</taxon>
        <taxon>Micrococcales</taxon>
        <taxon>Microbacteriaceae</taxon>
        <taxon>Agrococcus</taxon>
    </lineage>
</organism>
<dbReference type="Proteomes" id="UP001501599">
    <property type="component" value="Unassembled WGS sequence"/>
</dbReference>
<dbReference type="Gene3D" id="1.10.357.10">
    <property type="entry name" value="Tetracycline Repressor, domain 2"/>
    <property type="match status" value="1"/>
</dbReference>
<dbReference type="SUPFAM" id="SSF46689">
    <property type="entry name" value="Homeodomain-like"/>
    <property type="match status" value="1"/>
</dbReference>
<feature type="domain" description="HTH tetR-type" evidence="3">
    <location>
        <begin position="6"/>
        <end position="66"/>
    </location>
</feature>
<protein>
    <recommendedName>
        <fullName evidence="3">HTH tetR-type domain-containing protein</fullName>
    </recommendedName>
</protein>
<dbReference type="Pfam" id="PF00440">
    <property type="entry name" value="TetR_N"/>
    <property type="match status" value="1"/>
</dbReference>
<dbReference type="PANTHER" id="PTHR43479">
    <property type="entry name" value="ACREF/ENVCD OPERON REPRESSOR-RELATED"/>
    <property type="match status" value="1"/>
</dbReference>
<gene>
    <name evidence="4" type="ORF">GCM10009846_29990</name>
</gene>
<evidence type="ECO:0000313" key="5">
    <source>
        <dbReference type="Proteomes" id="UP001501599"/>
    </source>
</evidence>
<dbReference type="InterPro" id="IPR050624">
    <property type="entry name" value="HTH-type_Tx_Regulator"/>
</dbReference>
<comment type="caution">
    <text evidence="4">The sequence shown here is derived from an EMBL/GenBank/DDBJ whole genome shotgun (WGS) entry which is preliminary data.</text>
</comment>
<dbReference type="EMBL" id="BAAAQT010000008">
    <property type="protein sequence ID" value="GAA2176384.1"/>
    <property type="molecule type" value="Genomic_DNA"/>
</dbReference>
<dbReference type="RefSeq" id="WP_344344894.1">
    <property type="nucleotide sequence ID" value="NZ_BAAAQT010000008.1"/>
</dbReference>
<evidence type="ECO:0000256" key="1">
    <source>
        <dbReference type="ARBA" id="ARBA00023125"/>
    </source>
</evidence>
<evidence type="ECO:0000259" key="3">
    <source>
        <dbReference type="PROSITE" id="PS50977"/>
    </source>
</evidence>